<feature type="compositionally biased region" description="Basic and acidic residues" evidence="1">
    <location>
        <begin position="71"/>
        <end position="83"/>
    </location>
</feature>
<comment type="caution">
    <text evidence="2">The sequence shown here is derived from an EMBL/GenBank/DDBJ whole genome shotgun (WGS) entry which is preliminary data.</text>
</comment>
<dbReference type="Proteomes" id="UP000823775">
    <property type="component" value="Unassembled WGS sequence"/>
</dbReference>
<evidence type="ECO:0000313" key="3">
    <source>
        <dbReference type="Proteomes" id="UP000823775"/>
    </source>
</evidence>
<evidence type="ECO:0000313" key="2">
    <source>
        <dbReference type="EMBL" id="MCD7473266.1"/>
    </source>
</evidence>
<proteinExistence type="predicted"/>
<accession>A0ABS8TQX0</accession>
<dbReference type="EMBL" id="JACEIK010001949">
    <property type="protein sequence ID" value="MCD7473266.1"/>
    <property type="molecule type" value="Genomic_DNA"/>
</dbReference>
<protein>
    <submittedName>
        <fullName evidence="2">Uncharacterized protein</fullName>
    </submittedName>
</protein>
<feature type="region of interest" description="Disordered" evidence="1">
    <location>
        <begin position="71"/>
        <end position="114"/>
    </location>
</feature>
<organism evidence="2 3">
    <name type="scientific">Datura stramonium</name>
    <name type="common">Jimsonweed</name>
    <name type="synonym">Common thornapple</name>
    <dbReference type="NCBI Taxonomy" id="4076"/>
    <lineage>
        <taxon>Eukaryota</taxon>
        <taxon>Viridiplantae</taxon>
        <taxon>Streptophyta</taxon>
        <taxon>Embryophyta</taxon>
        <taxon>Tracheophyta</taxon>
        <taxon>Spermatophyta</taxon>
        <taxon>Magnoliopsida</taxon>
        <taxon>eudicotyledons</taxon>
        <taxon>Gunneridae</taxon>
        <taxon>Pentapetalae</taxon>
        <taxon>asterids</taxon>
        <taxon>lamiids</taxon>
        <taxon>Solanales</taxon>
        <taxon>Solanaceae</taxon>
        <taxon>Solanoideae</taxon>
        <taxon>Datureae</taxon>
        <taxon>Datura</taxon>
    </lineage>
</organism>
<feature type="compositionally biased region" description="Polar residues" evidence="1">
    <location>
        <begin position="92"/>
        <end position="103"/>
    </location>
</feature>
<keyword evidence="3" id="KW-1185">Reference proteome</keyword>
<sequence length="122" mass="13527">MIAISQPQWAISRGLIHRRDLKFEARMWLDLVCSWLMPSPNTIEVPIEISIIVACIMDNADNVITLATKTDKDAPSMKREKCTTRRTPPLPSASSTTLITQSHPAAIPTPTPPNLLKIAQRA</sequence>
<reference evidence="2 3" key="1">
    <citation type="journal article" date="2021" name="BMC Genomics">
        <title>Datura genome reveals duplications of psychoactive alkaloid biosynthetic genes and high mutation rate following tissue culture.</title>
        <authorList>
            <person name="Rajewski A."/>
            <person name="Carter-House D."/>
            <person name="Stajich J."/>
            <person name="Litt A."/>
        </authorList>
    </citation>
    <scope>NUCLEOTIDE SEQUENCE [LARGE SCALE GENOMIC DNA]</scope>
    <source>
        <strain evidence="2">AR-01</strain>
    </source>
</reference>
<name>A0ABS8TQX0_DATST</name>
<gene>
    <name evidence="2" type="ORF">HAX54_015000</name>
</gene>
<evidence type="ECO:0000256" key="1">
    <source>
        <dbReference type="SAM" id="MobiDB-lite"/>
    </source>
</evidence>